<feature type="compositionally biased region" description="Polar residues" evidence="1">
    <location>
        <begin position="1"/>
        <end position="10"/>
    </location>
</feature>
<dbReference type="InterPro" id="IPR016181">
    <property type="entry name" value="Acyl_CoA_acyltransferase"/>
</dbReference>
<feature type="region of interest" description="Disordered" evidence="1">
    <location>
        <begin position="227"/>
        <end position="259"/>
    </location>
</feature>
<dbReference type="SUPFAM" id="SSF55729">
    <property type="entry name" value="Acyl-CoA N-acyltransferases (Nat)"/>
    <property type="match status" value="1"/>
</dbReference>
<dbReference type="Gene3D" id="3.40.630.30">
    <property type="match status" value="1"/>
</dbReference>
<feature type="domain" description="N-acetyltransferase" evidence="2">
    <location>
        <begin position="269"/>
        <end position="405"/>
    </location>
</feature>
<sequence length="1421" mass="154113">MAQFLNQEPNPQEKDSAKGATLKPAPERVDWNDAGDNGLNALERASLLAQAKTPATTAAESFASGMGNSIIAAAIRKASAPAFDRDPNFNAKQTLSSDTRAKLYAPNQEEIEYLHDSVSVEDYNYRMQQMLEQRDRDRLMADNTVAGFAGMLVGDSPFILAPVSAAGIAGRAGLAVRSAIRAADVGTAMYAQDQLGQSAAVTALIAGVAGLDQLWDMSRAAKAATSATRAAETTSEAAPVTPRAASEEAAADYSRADASASPANAQAETAIAANAAADLPEGLSLNVLDDVEHYSRAGVRVPGIEVEVNRGDQLVGVVQAYRVGDDLQVAHAWVDDSLRGKGVGTSMYNALVRRATDAGYSNLLSDSSVTVSAQQMWRKLGATKAPGFKELTDGIEGQRYAVSADESSPLFTLDLKRSERKPMFDPDAPTTRTARDANVTGVGEGEEILTKALDEPIQVLRNNIAAVTTKAQHVVQFLKTSEHLTAGQKAILDTLGDAVNDIDFKLVAGSANRSRYTYPQRDLAKRGEISLRAPKQANGSTWTTVGDALRAMDADTSKVAVHELIHAATARAVDSNPEIAKRLEEVRAVIAADSTLTPRMRYYASNVHEMLAGLGDSPEWVEHLARTQSPTGKSILRQLGEYIMNALGIKAKGSALEDVLDAYEDAVKWTAKDYADQAQSFRSESFQDLAGSTTLNEANRAQAMLDGAKKKLSTMFALYDNIAQGNEDLAKLLVSDASAVGGRRPSVVDYKRNLTLEMDARASVVEDAILGALKDKGVGVLSRFFHRSNFRAERAALEDRLSKYLDAAYSADVNGRAVPVPDAEIAPLVDAYRRSGWASKWHEHMLNAGLVDDGALVKSDYYFPRQYSYDKMRQGIAQGNTLDDYRALFRSALRDVYPSMESEVVQRVAKEMVDGIYNGRAGQSGPMWKQLINGMGNDEVVMAMRSAGVDESAIQSFLAGNVRESGSTSPARNLRQRTRFNMDKEYLINGKSMRMQDLMDTDVAKVMHGYTNRMSGRVGMAYAGVQDLGQLAKMIDESKHALADSAKWEKTVNDTIDFILGGAPAGAGQLPDLLRAAGNMANATMLKNSGLYQLTDTALAMKEFGMARVLRSMRDQPWFKEGAVAIKTPDMAARLDTVLRGSIQKEMRFRWLNTYADDNLDLTRQASWFNVTQNVGQAARHVNGMSMVHRLQVNLNSGIVADELTQMFKGDAEAFKRLERFGLTRDIADRAIAANKANPGAMFQPDLQMQVEVVGTRMMDYLVQQVRTGETSHFAQFNPIGKVIVGYQSFALAATNKILRRELNDAGWIGVAHIMAYQFPLMLLATMAKHGMDGKDVDTQKLIGESVMGMSAIGGVSLLQDIFLGDSPRHSLASMGYITGLLGAVQDLATGNMDIKTFTKQVPLIQEFAPTRAIINNFGDD</sequence>
<keyword evidence="4" id="KW-1185">Reference proteome</keyword>
<protein>
    <submittedName>
        <fullName evidence="3">Putative internal core protein</fullName>
    </submittedName>
</protein>
<evidence type="ECO:0000259" key="2">
    <source>
        <dbReference type="PROSITE" id="PS51186"/>
    </source>
</evidence>
<dbReference type="CDD" id="cd04301">
    <property type="entry name" value="NAT_SF"/>
    <property type="match status" value="1"/>
</dbReference>
<dbReference type="InterPro" id="IPR000182">
    <property type="entry name" value="GNAT_dom"/>
</dbReference>
<dbReference type="GO" id="GO:0016747">
    <property type="term" value="F:acyltransferase activity, transferring groups other than amino-acyl groups"/>
    <property type="evidence" value="ECO:0007669"/>
    <property type="project" value="InterPro"/>
</dbReference>
<feature type="region of interest" description="Disordered" evidence="1">
    <location>
        <begin position="1"/>
        <end position="36"/>
    </location>
</feature>
<accession>A0A2P1MWZ0</accession>
<dbReference type="Proteomes" id="UP000240685">
    <property type="component" value="Segment"/>
</dbReference>
<name>A0A2P1MWZ0_9CAUD</name>
<evidence type="ECO:0000256" key="1">
    <source>
        <dbReference type="SAM" id="MobiDB-lite"/>
    </source>
</evidence>
<reference evidence="3 4" key="1">
    <citation type="submission" date="2018-02" db="EMBL/GenBank/DDBJ databases">
        <title>Isolation and Therapeutic Characterization of Lytic Bacteriophages against Klebsiella pneumoniae.</title>
        <authorList>
            <person name="Ramesh N."/>
            <person name="Prasanth M."/>
            <person name="Tamhankar A.J."/>
            <person name="Lundborg C.S."/>
        </authorList>
    </citation>
    <scope>NUCLEOTIDE SEQUENCE [LARGE SCALE GENOMIC DNA]</scope>
</reference>
<evidence type="ECO:0000313" key="4">
    <source>
        <dbReference type="Proteomes" id="UP000240685"/>
    </source>
</evidence>
<dbReference type="Pfam" id="PF00583">
    <property type="entry name" value="Acetyltransf_1"/>
    <property type="match status" value="1"/>
</dbReference>
<evidence type="ECO:0000313" key="3">
    <source>
        <dbReference type="EMBL" id="AVP40082.1"/>
    </source>
</evidence>
<dbReference type="EMBL" id="MG972768">
    <property type="protein sequence ID" value="AVP40082.1"/>
    <property type="molecule type" value="Genomic_DNA"/>
</dbReference>
<organism evidence="3 4">
    <name type="scientific">Klebsiella phage myPSH1235</name>
    <dbReference type="NCBI Taxonomy" id="2099390"/>
    <lineage>
        <taxon>Viruses</taxon>
        <taxon>Duplodnaviria</taxon>
        <taxon>Heunggongvirae</taxon>
        <taxon>Uroviricota</taxon>
        <taxon>Caudoviricetes</taxon>
        <taxon>Autographivirales</taxon>
        <taxon>Autoscriptoviridae</taxon>
        <taxon>Slopekvirinae</taxon>
        <taxon>Drulisvirus</taxon>
        <taxon>Drulisvirus myPSH1235</taxon>
    </lineage>
</organism>
<dbReference type="PROSITE" id="PS51186">
    <property type="entry name" value="GNAT"/>
    <property type="match status" value="1"/>
</dbReference>
<gene>
    <name evidence="3" type="ORF">PSH1235_034</name>
</gene>
<proteinExistence type="predicted"/>